<proteinExistence type="predicted"/>
<accession>K5BAN5</accession>
<dbReference type="STRING" id="1122247.GCA_000379865_04305"/>
<dbReference type="InterPro" id="IPR037401">
    <property type="entry name" value="SnoaL-like"/>
</dbReference>
<reference evidence="1 2" key="1">
    <citation type="journal article" date="2012" name="J. Bacteriol.">
        <title>Genome sequence of Mycobacterium hassiacum DSM 44199, a rare source of heat-stable mycobacterial proteins.</title>
        <authorList>
            <person name="Tiago I."/>
            <person name="Maranha A."/>
            <person name="Mendes V."/>
            <person name="Alarico S."/>
            <person name="Moynihan P.J."/>
            <person name="Clarke A.J."/>
            <person name="Macedo-Ribeiro S."/>
            <person name="Pereira P.J."/>
            <person name="Empadinhas N."/>
        </authorList>
    </citation>
    <scope>NUCLEOTIDE SEQUENCE [LARGE SCALE GENOMIC DNA]</scope>
    <source>
        <strain evidence="2">DSM 44199 / CIP 105218 / JCM 12690 / 3849</strain>
    </source>
</reference>
<dbReference type="Proteomes" id="UP000006265">
    <property type="component" value="Unassembled WGS sequence"/>
</dbReference>
<keyword evidence="2" id="KW-1185">Reference proteome</keyword>
<dbReference type="PATRIC" id="fig|1122247.3.peg.3155"/>
<dbReference type="SUPFAM" id="SSF54427">
    <property type="entry name" value="NTF2-like"/>
    <property type="match status" value="1"/>
</dbReference>
<evidence type="ECO:0000313" key="1">
    <source>
        <dbReference type="EMBL" id="EKF22550.1"/>
    </source>
</evidence>
<dbReference type="InterPro" id="IPR032710">
    <property type="entry name" value="NTF2-like_dom_sf"/>
</dbReference>
<name>K5BAN5_MYCHD</name>
<dbReference type="OrthoDB" id="981191at2"/>
<dbReference type="RefSeq" id="WP_005629431.1">
    <property type="nucleotide sequence ID" value="NZ_AMRA01000095.1"/>
</dbReference>
<sequence length="159" mass="17423">MLIREPRTAQEACDVIAITHLAAAYAEAVSRGEIAEACLTYAEDGELHTPTTEPAIGRAAVIETITRNTADLEFIFQTVHQGLVVVDGDTAHARFPITEWARRRSDGRPIQFLGVYDDVCVRTADGWRFARRTLLPRTMARPEGLTGRAVELPAPALPA</sequence>
<dbReference type="eggNOG" id="COG4319">
    <property type="taxonomic scope" value="Bacteria"/>
</dbReference>
<dbReference type="Pfam" id="PF13577">
    <property type="entry name" value="SnoaL_4"/>
    <property type="match status" value="1"/>
</dbReference>
<dbReference type="EMBL" id="AMRA01000095">
    <property type="protein sequence ID" value="EKF22550.1"/>
    <property type="molecule type" value="Genomic_DNA"/>
</dbReference>
<gene>
    <name evidence="1" type="ORF">C731_3290</name>
</gene>
<protein>
    <submittedName>
        <fullName evidence="1">SnoaL-like domain protein</fullName>
    </submittedName>
</protein>
<evidence type="ECO:0000313" key="2">
    <source>
        <dbReference type="Proteomes" id="UP000006265"/>
    </source>
</evidence>
<organism evidence="1 2">
    <name type="scientific">Mycolicibacterium hassiacum (strain DSM 44199 / CIP 105218 / JCM 12690 / 3849)</name>
    <name type="common">Mycobacterium hassiacum</name>
    <dbReference type="NCBI Taxonomy" id="1122247"/>
    <lineage>
        <taxon>Bacteria</taxon>
        <taxon>Bacillati</taxon>
        <taxon>Actinomycetota</taxon>
        <taxon>Actinomycetes</taxon>
        <taxon>Mycobacteriales</taxon>
        <taxon>Mycobacteriaceae</taxon>
        <taxon>Mycolicibacterium</taxon>
    </lineage>
</organism>
<dbReference type="AlphaFoldDB" id="K5BAN5"/>
<dbReference type="Gene3D" id="3.10.450.50">
    <property type="match status" value="1"/>
</dbReference>
<comment type="caution">
    <text evidence="1">The sequence shown here is derived from an EMBL/GenBank/DDBJ whole genome shotgun (WGS) entry which is preliminary data.</text>
</comment>